<dbReference type="EC" id="2.7.1.170" evidence="2"/>
<dbReference type="InterPro" id="IPR043129">
    <property type="entry name" value="ATPase_NBD"/>
</dbReference>
<gene>
    <name evidence="2" type="primary">anmK</name>
    <name evidence="3" type="ORF">DEM27_09080</name>
</gene>
<accession>A0A2U2DUB9</accession>
<dbReference type="AlphaFoldDB" id="A0A2U2DUB9"/>
<comment type="pathway">
    <text evidence="2">Amino-sugar metabolism; 1,6-anhydro-N-acetylmuramate degradation.</text>
</comment>
<comment type="function">
    <text evidence="2">Catalyzes the specific phosphorylation of 1,6-anhydro-N-acetylmuramic acid (anhMurNAc) with the simultaneous cleavage of the 1,6-anhydro ring, generating MurNAc-6-P. Is required for the utilization of anhMurNAc either imported from the medium or derived from its own cell wall murein, and thus plays a role in cell wall recycling.</text>
</comment>
<evidence type="ECO:0000313" key="4">
    <source>
        <dbReference type="Proteomes" id="UP000245252"/>
    </source>
</evidence>
<keyword evidence="2" id="KW-0808">Transferase</keyword>
<dbReference type="Pfam" id="PF03702">
    <property type="entry name" value="AnmK"/>
    <property type="match status" value="1"/>
</dbReference>
<dbReference type="SUPFAM" id="SSF53067">
    <property type="entry name" value="Actin-like ATPase domain"/>
    <property type="match status" value="1"/>
</dbReference>
<comment type="similarity">
    <text evidence="2">Belongs to the anhydro-N-acetylmuramic acid kinase family.</text>
</comment>
<keyword evidence="2 3" id="KW-0418">Kinase</keyword>
<dbReference type="Proteomes" id="UP000245252">
    <property type="component" value="Unassembled WGS sequence"/>
</dbReference>
<keyword evidence="1 2" id="KW-0119">Carbohydrate metabolism</keyword>
<organism evidence="3 4">
    <name type="scientific">Metarhizobium album</name>
    <dbReference type="NCBI Taxonomy" id="2182425"/>
    <lineage>
        <taxon>Bacteria</taxon>
        <taxon>Pseudomonadati</taxon>
        <taxon>Pseudomonadota</taxon>
        <taxon>Alphaproteobacteria</taxon>
        <taxon>Hyphomicrobiales</taxon>
        <taxon>Rhizobiaceae</taxon>
        <taxon>Metarhizobium</taxon>
    </lineage>
</organism>
<protein>
    <recommendedName>
        <fullName evidence="2">Anhydro-N-acetylmuramic acid kinase</fullName>
        <ecNumber evidence="2">2.7.1.170</ecNumber>
    </recommendedName>
    <alternativeName>
        <fullName evidence="2">AnhMurNAc kinase</fullName>
    </alternativeName>
</protein>
<feature type="binding site" evidence="2">
    <location>
        <begin position="13"/>
        <end position="20"/>
    </location>
    <ligand>
        <name>ATP</name>
        <dbReference type="ChEBI" id="CHEBI:30616"/>
    </ligand>
</feature>
<dbReference type="HAMAP" id="MF_01270">
    <property type="entry name" value="AnhMurNAc_kinase"/>
    <property type="match status" value="1"/>
</dbReference>
<dbReference type="InterPro" id="IPR005338">
    <property type="entry name" value="Anhydro_N_Ac-Mur_kinase"/>
</dbReference>
<evidence type="ECO:0000256" key="2">
    <source>
        <dbReference type="HAMAP-Rule" id="MF_01270"/>
    </source>
</evidence>
<dbReference type="GO" id="GO:0016301">
    <property type="term" value="F:kinase activity"/>
    <property type="evidence" value="ECO:0007669"/>
    <property type="project" value="UniProtKB-KW"/>
</dbReference>
<dbReference type="UniPathway" id="UPA00343"/>
<dbReference type="GO" id="GO:0009254">
    <property type="term" value="P:peptidoglycan turnover"/>
    <property type="evidence" value="ECO:0007669"/>
    <property type="project" value="UniProtKB-UniRule"/>
</dbReference>
<dbReference type="OrthoDB" id="9763949at2"/>
<evidence type="ECO:0000256" key="1">
    <source>
        <dbReference type="ARBA" id="ARBA00023277"/>
    </source>
</evidence>
<dbReference type="Gene3D" id="3.30.420.40">
    <property type="match status" value="2"/>
</dbReference>
<dbReference type="GO" id="GO:0006040">
    <property type="term" value="P:amino sugar metabolic process"/>
    <property type="evidence" value="ECO:0007669"/>
    <property type="project" value="InterPro"/>
</dbReference>
<comment type="catalytic activity">
    <reaction evidence="2">
        <text>1,6-anhydro-N-acetyl-beta-muramate + ATP + H2O = N-acetyl-D-muramate 6-phosphate + ADP + H(+)</text>
        <dbReference type="Rhea" id="RHEA:24952"/>
        <dbReference type="ChEBI" id="CHEBI:15377"/>
        <dbReference type="ChEBI" id="CHEBI:15378"/>
        <dbReference type="ChEBI" id="CHEBI:30616"/>
        <dbReference type="ChEBI" id="CHEBI:58690"/>
        <dbReference type="ChEBI" id="CHEBI:58722"/>
        <dbReference type="ChEBI" id="CHEBI:456216"/>
        <dbReference type="EC" id="2.7.1.170"/>
    </reaction>
</comment>
<keyword evidence="4" id="KW-1185">Reference proteome</keyword>
<proteinExistence type="inferred from homology"/>
<dbReference type="NCBIfam" id="NF007141">
    <property type="entry name" value="PRK09585.1-5"/>
    <property type="match status" value="1"/>
</dbReference>
<dbReference type="PANTHER" id="PTHR30605">
    <property type="entry name" value="ANHYDRO-N-ACETYLMURAMIC ACID KINASE"/>
    <property type="match status" value="1"/>
</dbReference>
<dbReference type="RefSeq" id="WP_109458195.1">
    <property type="nucleotide sequence ID" value="NZ_QFBC01000003.1"/>
</dbReference>
<comment type="caution">
    <text evidence="3">The sequence shown here is derived from an EMBL/GenBank/DDBJ whole genome shotgun (WGS) entry which is preliminary data.</text>
</comment>
<sequence length="373" mass="39471">MTKLLTAIGLMSGTSMDGIDVALLRTDGEAIVERGPFQGFGYEKAFRDRLKSALDMAKSIRDRQERPGDLADIERELTLRHAHAVKAFLQAHGLSATDIDLLGFHGQTVLHRPDEALTVQIGDGVLLARETGIDVVYDMRANDMRHGGQGAPLVPAYHAALARNVPGDRSPVCFVNIGGISNLTSIGRDGVIVAYDSGPGNTLIDQWVETHAGIPFDQGGMIASEGRVLPALAGLYLDSPFFHATHRRSLDRNDFLPPAGSDAELSDGARTLAYVAAAAILKSAGHLPAAPVLYIICGGGRLNRIIMADLRDLAARQGADVLSAEDAGFDGDAMEAEAWAYLAVRSVKGLPLTFAGTTGVREAVTGGVMAPGR</sequence>
<evidence type="ECO:0000313" key="3">
    <source>
        <dbReference type="EMBL" id="PWE56819.1"/>
    </source>
</evidence>
<comment type="pathway">
    <text evidence="2">Cell wall biogenesis; peptidoglycan recycling.</text>
</comment>
<dbReference type="UniPathway" id="UPA00544"/>
<dbReference type="GO" id="GO:0097175">
    <property type="term" value="P:1,6-anhydro-N-acetyl-beta-muramic acid catabolic process"/>
    <property type="evidence" value="ECO:0007669"/>
    <property type="project" value="UniProtKB-UniRule"/>
</dbReference>
<dbReference type="PANTHER" id="PTHR30605:SF0">
    <property type="entry name" value="ANHYDRO-N-ACETYLMURAMIC ACID KINASE"/>
    <property type="match status" value="1"/>
</dbReference>
<reference evidence="3 4" key="1">
    <citation type="submission" date="2018-05" db="EMBL/GenBank/DDBJ databases">
        <title>The draft genome of strain NS-104.</title>
        <authorList>
            <person name="Hang P."/>
            <person name="Jiang J."/>
        </authorList>
    </citation>
    <scope>NUCLEOTIDE SEQUENCE [LARGE SCALE GENOMIC DNA]</scope>
    <source>
        <strain evidence="3 4">NS-104</strain>
    </source>
</reference>
<name>A0A2U2DUB9_9HYPH</name>
<keyword evidence="2" id="KW-0547">Nucleotide-binding</keyword>
<dbReference type="EMBL" id="QFBC01000003">
    <property type="protein sequence ID" value="PWE56819.1"/>
    <property type="molecule type" value="Genomic_DNA"/>
</dbReference>
<dbReference type="GO" id="GO:0016773">
    <property type="term" value="F:phosphotransferase activity, alcohol group as acceptor"/>
    <property type="evidence" value="ECO:0007669"/>
    <property type="project" value="UniProtKB-UniRule"/>
</dbReference>
<keyword evidence="2" id="KW-0067">ATP-binding</keyword>
<dbReference type="GO" id="GO:0005524">
    <property type="term" value="F:ATP binding"/>
    <property type="evidence" value="ECO:0007669"/>
    <property type="project" value="UniProtKB-UniRule"/>
</dbReference>